<organism evidence="1 2">
    <name type="scientific">Burkholderia singularis</name>
    <dbReference type="NCBI Taxonomy" id="1503053"/>
    <lineage>
        <taxon>Bacteria</taxon>
        <taxon>Pseudomonadati</taxon>
        <taxon>Pseudomonadota</taxon>
        <taxon>Betaproteobacteria</taxon>
        <taxon>Burkholderiales</taxon>
        <taxon>Burkholderiaceae</taxon>
        <taxon>Burkholderia</taxon>
        <taxon>pseudomallei group</taxon>
    </lineage>
</organism>
<accession>A0A238H7C4</accession>
<dbReference type="EMBL" id="FXAN01000071">
    <property type="protein sequence ID" value="SMG01246.1"/>
    <property type="molecule type" value="Genomic_DNA"/>
</dbReference>
<evidence type="ECO:0008006" key="3">
    <source>
        <dbReference type="Google" id="ProtNLM"/>
    </source>
</evidence>
<reference evidence="1 2" key="1">
    <citation type="submission" date="2017-04" db="EMBL/GenBank/DDBJ databases">
        <authorList>
            <person name="Afonso C.L."/>
            <person name="Miller P.J."/>
            <person name="Scott M.A."/>
            <person name="Spackman E."/>
            <person name="Goraichik I."/>
            <person name="Dimitrov K.M."/>
            <person name="Suarez D.L."/>
            <person name="Swayne D.E."/>
        </authorList>
    </citation>
    <scope>NUCLEOTIDE SEQUENCE [LARGE SCALE GENOMIC DNA]</scope>
    <source>
        <strain evidence="1">LMG 28154</strain>
    </source>
</reference>
<name>A0A238H7C4_9BURK</name>
<evidence type="ECO:0000313" key="2">
    <source>
        <dbReference type="Proteomes" id="UP000198460"/>
    </source>
</evidence>
<dbReference type="AlphaFoldDB" id="A0A238H7C4"/>
<dbReference type="Proteomes" id="UP000198460">
    <property type="component" value="Unassembled WGS sequence"/>
</dbReference>
<proteinExistence type="predicted"/>
<protein>
    <recommendedName>
        <fullName evidence="3">Histidine kinase</fullName>
    </recommendedName>
</protein>
<sequence>MRHVRRIASNHSIHSWRNSMNKRKLVAFALAPVLAGAAFGIGSVSRHGAVALLSAEAAVASKLGDLSPFRAIAADTAKLVDTGDLAGAKARIKDLETSWDDAEPSLKPRAAADWHTVDDAIDRALAALRADKPQAAACRQALADLLAVFDRFGSRR</sequence>
<evidence type="ECO:0000313" key="1">
    <source>
        <dbReference type="EMBL" id="SMG01246.1"/>
    </source>
</evidence>
<gene>
    <name evidence="1" type="ORF">BSIN_4278</name>
</gene>